<dbReference type="GO" id="GO:0000160">
    <property type="term" value="P:phosphorelay signal transduction system"/>
    <property type="evidence" value="ECO:0007669"/>
    <property type="project" value="InterPro"/>
</dbReference>
<evidence type="ECO:0000256" key="5">
    <source>
        <dbReference type="PROSITE-ProRule" id="PRU00169"/>
    </source>
</evidence>
<dbReference type="OrthoDB" id="9796655at2"/>
<comment type="caution">
    <text evidence="8">The sequence shown here is derived from an EMBL/GenBank/DDBJ whole genome shotgun (WGS) entry which is preliminary data.</text>
</comment>
<keyword evidence="4" id="KW-0804">Transcription</keyword>
<dbReference type="AlphaFoldDB" id="A0A1Y3CHP4"/>
<evidence type="ECO:0000259" key="6">
    <source>
        <dbReference type="PROSITE" id="PS50043"/>
    </source>
</evidence>
<dbReference type="SMART" id="SM00421">
    <property type="entry name" value="HTH_LUXR"/>
    <property type="match status" value="1"/>
</dbReference>
<dbReference type="PANTHER" id="PTHR43214:SF41">
    <property type="entry name" value="NITRATE_NITRITE RESPONSE REGULATOR PROTEIN NARP"/>
    <property type="match status" value="1"/>
</dbReference>
<dbReference type="PROSITE" id="PS50043">
    <property type="entry name" value="HTH_LUXR_2"/>
    <property type="match status" value="1"/>
</dbReference>
<dbReference type="Proteomes" id="UP000242765">
    <property type="component" value="Unassembled WGS sequence"/>
</dbReference>
<evidence type="ECO:0000256" key="2">
    <source>
        <dbReference type="ARBA" id="ARBA00023015"/>
    </source>
</evidence>
<dbReference type="Pfam" id="PF00072">
    <property type="entry name" value="Response_reg"/>
    <property type="match status" value="1"/>
</dbReference>
<dbReference type="InterPro" id="IPR039420">
    <property type="entry name" value="WalR-like"/>
</dbReference>
<dbReference type="InterPro" id="IPR000792">
    <property type="entry name" value="Tscrpt_reg_LuxR_C"/>
</dbReference>
<feature type="domain" description="Response regulatory" evidence="7">
    <location>
        <begin position="10"/>
        <end position="127"/>
    </location>
</feature>
<dbReference type="EMBL" id="NEGB01000004">
    <property type="protein sequence ID" value="OTG65625.1"/>
    <property type="molecule type" value="Genomic_DNA"/>
</dbReference>
<dbReference type="PANTHER" id="PTHR43214">
    <property type="entry name" value="TWO-COMPONENT RESPONSE REGULATOR"/>
    <property type="match status" value="1"/>
</dbReference>
<name>A0A1Y3CHP4_9GAMM</name>
<protein>
    <submittedName>
        <fullName evidence="8">DNA-binding response regulator</fullName>
    </submittedName>
</protein>
<dbReference type="Pfam" id="PF00196">
    <property type="entry name" value="GerE"/>
    <property type="match status" value="1"/>
</dbReference>
<dbReference type="Gene3D" id="3.40.50.2300">
    <property type="match status" value="1"/>
</dbReference>
<accession>A0A1Y3CHP4</accession>
<keyword evidence="9" id="KW-1185">Reference proteome</keyword>
<dbReference type="RefSeq" id="WP_086203689.1">
    <property type="nucleotide sequence ID" value="NZ_NEGB01000004.1"/>
</dbReference>
<reference evidence="8 9" key="1">
    <citation type="submission" date="2017-04" db="EMBL/GenBank/DDBJ databases">
        <title>High diversity of culturable Acinetobacter species in natural soil and water ecosystems.</title>
        <authorList>
            <person name="Nemec A."/>
            <person name="Radolfova-Krizova L."/>
        </authorList>
    </citation>
    <scope>NUCLEOTIDE SEQUENCE [LARGE SCALE GENOMIC DNA]</scope>
    <source>
        <strain evidence="8 9">ANC 4999</strain>
    </source>
</reference>
<dbReference type="CDD" id="cd06170">
    <property type="entry name" value="LuxR_C_like"/>
    <property type="match status" value="1"/>
</dbReference>
<dbReference type="PRINTS" id="PR00038">
    <property type="entry name" value="HTHLUXR"/>
</dbReference>
<dbReference type="GO" id="GO:0003677">
    <property type="term" value="F:DNA binding"/>
    <property type="evidence" value="ECO:0007669"/>
    <property type="project" value="UniProtKB-KW"/>
</dbReference>
<keyword evidence="1 5" id="KW-0597">Phosphoprotein</keyword>
<dbReference type="STRING" id="1977882.B9T28_08660"/>
<gene>
    <name evidence="8" type="ORF">B9T28_08660</name>
</gene>
<keyword evidence="2" id="KW-0805">Transcription regulation</keyword>
<keyword evidence="3 8" id="KW-0238">DNA-binding</keyword>
<proteinExistence type="predicted"/>
<dbReference type="SUPFAM" id="SSF52172">
    <property type="entry name" value="CheY-like"/>
    <property type="match status" value="1"/>
</dbReference>
<dbReference type="InterPro" id="IPR011006">
    <property type="entry name" value="CheY-like_superfamily"/>
</dbReference>
<dbReference type="SMART" id="SM00448">
    <property type="entry name" value="REC"/>
    <property type="match status" value="1"/>
</dbReference>
<organism evidence="8 9">
    <name type="scientific">Acinetobacter silvestris</name>
    <dbReference type="NCBI Taxonomy" id="1977882"/>
    <lineage>
        <taxon>Bacteria</taxon>
        <taxon>Pseudomonadati</taxon>
        <taxon>Pseudomonadota</taxon>
        <taxon>Gammaproteobacteria</taxon>
        <taxon>Moraxellales</taxon>
        <taxon>Moraxellaceae</taxon>
        <taxon>Acinetobacter</taxon>
    </lineage>
</organism>
<evidence type="ECO:0000313" key="9">
    <source>
        <dbReference type="Proteomes" id="UP000242765"/>
    </source>
</evidence>
<evidence type="ECO:0000313" key="8">
    <source>
        <dbReference type="EMBL" id="OTG65625.1"/>
    </source>
</evidence>
<dbReference type="GO" id="GO:0006355">
    <property type="term" value="P:regulation of DNA-templated transcription"/>
    <property type="evidence" value="ECO:0007669"/>
    <property type="project" value="InterPro"/>
</dbReference>
<dbReference type="CDD" id="cd17535">
    <property type="entry name" value="REC_NarL-like"/>
    <property type="match status" value="1"/>
</dbReference>
<sequence length="226" mass="25197">MVNELILPVPVVIIEDEPLIQIRLQNILVELGYPLDQIILASGVQEAKLKCNQYLPNFALVDLGLPDGNGIELIEQFKHNDLDISILVISAWSTQDAILGALKAGATGYVLKERDDLEISLAIRSVVRGGAPIDPFIARQILEQMETATQTEAQTIENKIESDLLSIREHEILELVAKGMSNREIANFLNLSRYTVECHIKYIYRKLSVSSRIKAINTARSMGILH</sequence>
<evidence type="ECO:0000256" key="1">
    <source>
        <dbReference type="ARBA" id="ARBA00022553"/>
    </source>
</evidence>
<evidence type="ECO:0000259" key="7">
    <source>
        <dbReference type="PROSITE" id="PS50110"/>
    </source>
</evidence>
<dbReference type="InterPro" id="IPR001789">
    <property type="entry name" value="Sig_transdc_resp-reg_receiver"/>
</dbReference>
<feature type="modified residue" description="4-aspartylphosphate" evidence="5">
    <location>
        <position position="62"/>
    </location>
</feature>
<dbReference type="InterPro" id="IPR058245">
    <property type="entry name" value="NreC/VraR/RcsB-like_REC"/>
</dbReference>
<feature type="domain" description="HTH luxR-type" evidence="6">
    <location>
        <begin position="158"/>
        <end position="223"/>
    </location>
</feature>
<evidence type="ECO:0000256" key="3">
    <source>
        <dbReference type="ARBA" id="ARBA00023125"/>
    </source>
</evidence>
<dbReference type="PROSITE" id="PS50110">
    <property type="entry name" value="RESPONSE_REGULATORY"/>
    <property type="match status" value="1"/>
</dbReference>
<evidence type="ECO:0000256" key="4">
    <source>
        <dbReference type="ARBA" id="ARBA00023163"/>
    </source>
</evidence>